<keyword evidence="3" id="KW-0808">Transferase</keyword>
<dbReference type="SMART" id="SM00729">
    <property type="entry name" value="Elp3"/>
    <property type="match status" value="1"/>
</dbReference>
<dbReference type="InterPro" id="IPR051198">
    <property type="entry name" value="BchE-like"/>
</dbReference>
<name>A0ABU4U9N4_9GAMM</name>
<sequence>MKTLLISPSYYPQANASYFPLGLAYISAYIQSQGHQVIGLNFNHMPMEKRNPALCDTLLHEEVDIIGISGLTVAYNEIDRLIKVIREIRADVPIVLGGGITSVEGELMMNTLQPNYAVVGEGELIFTRLLKALEEGDDVRKIAGIWCWDADKPKFTGEGESPKYLDELPLPDLDSFGIREHIGLQGEHGQFSYHLTRLDAGRSFPIAASRSCPFKCTFCHHAGMGTYKKHDIGRVVDQIEGYIQTYGINNFSIYDELFSANKARVVEFCDLLKQRNLNIQWFCQLRMDQLDLPMLKMMKETGCNYISFGIESGSDAILGSMKKKITKQTITDAVKIVREAKIGIQGNFLFGDPAETQETIRESLQFQQDNQLYFCDWSAVIPYAGTPIYHYALEKGLIADRETFMRSLCNISGYLYNSQVNMTQMSDEEYKDWYISLRELNDENHRKRCTKVVAGEILERWKSRITIECPCCSHQQTLDLPFPFEQDENGPLLNGPVGVQGMNVLCPDCGRKMHLKARDIPHMKLVYDRFQAEMDALAENQQHAIFIPALDRFATVFLEDIKIDQTCVAAVYDTRPFREDKLFLDRRTQLLDIDRVKELDGQNVVILPWVEYQKVLDWLKHQNVTPKKVICWNQFFRNAISEA</sequence>
<dbReference type="SUPFAM" id="SSF102114">
    <property type="entry name" value="Radical SAM enzymes"/>
    <property type="match status" value="1"/>
</dbReference>
<evidence type="ECO:0000259" key="8">
    <source>
        <dbReference type="PROSITE" id="PS51332"/>
    </source>
</evidence>
<comment type="caution">
    <text evidence="10">The sequence shown here is derived from an EMBL/GenBank/DDBJ whole genome shotgun (WGS) entry which is preliminary data.</text>
</comment>
<dbReference type="SFLD" id="SFLDG01123">
    <property type="entry name" value="methyltransferase_(Class_B)"/>
    <property type="match status" value="1"/>
</dbReference>
<evidence type="ECO:0000256" key="3">
    <source>
        <dbReference type="ARBA" id="ARBA00022679"/>
    </source>
</evidence>
<dbReference type="PANTHER" id="PTHR43409">
    <property type="entry name" value="ANAEROBIC MAGNESIUM-PROTOPORPHYRIN IX MONOMETHYL ESTER CYCLASE-RELATED"/>
    <property type="match status" value="1"/>
</dbReference>
<dbReference type="CDD" id="cd01335">
    <property type="entry name" value="Radical_SAM"/>
    <property type="match status" value="1"/>
</dbReference>
<feature type="domain" description="Radical SAM core" evidence="9">
    <location>
        <begin position="198"/>
        <end position="415"/>
    </location>
</feature>
<dbReference type="InterPro" id="IPR023404">
    <property type="entry name" value="rSAM_horseshoe"/>
</dbReference>
<dbReference type="Proteomes" id="UP001284537">
    <property type="component" value="Unassembled WGS sequence"/>
</dbReference>
<organism evidence="10 11">
    <name type="scientific">Methylomonas defluvii</name>
    <dbReference type="NCBI Taxonomy" id="3045149"/>
    <lineage>
        <taxon>Bacteria</taxon>
        <taxon>Pseudomonadati</taxon>
        <taxon>Pseudomonadota</taxon>
        <taxon>Gammaproteobacteria</taxon>
        <taxon>Methylococcales</taxon>
        <taxon>Methylococcaceae</taxon>
        <taxon>Methylomonas</taxon>
    </lineage>
</organism>
<keyword evidence="6" id="KW-0408">Iron</keyword>
<dbReference type="SUPFAM" id="SSF52242">
    <property type="entry name" value="Cobalamin (vitamin B12)-binding domain"/>
    <property type="match status" value="1"/>
</dbReference>
<dbReference type="SFLD" id="SFLDG01082">
    <property type="entry name" value="B12-binding_domain_containing"/>
    <property type="match status" value="1"/>
</dbReference>
<gene>
    <name evidence="10" type="ORF">QLH52_02600</name>
</gene>
<keyword evidence="4" id="KW-0949">S-adenosyl-L-methionine</keyword>
<feature type="domain" description="B12-binding" evidence="8">
    <location>
        <begin position="1"/>
        <end position="140"/>
    </location>
</feature>
<evidence type="ECO:0000256" key="1">
    <source>
        <dbReference type="ARBA" id="ARBA00001966"/>
    </source>
</evidence>
<dbReference type="RefSeq" id="WP_319960447.1">
    <property type="nucleotide sequence ID" value="NZ_JAXARY010000001.1"/>
</dbReference>
<dbReference type="EMBL" id="JAXARY010000001">
    <property type="protein sequence ID" value="MDX8126157.1"/>
    <property type="molecule type" value="Genomic_DNA"/>
</dbReference>
<dbReference type="InterPro" id="IPR006638">
    <property type="entry name" value="Elp3/MiaA/NifB-like_rSAM"/>
</dbReference>
<keyword evidence="7" id="KW-0411">Iron-sulfur</keyword>
<keyword evidence="5" id="KW-0479">Metal-binding</keyword>
<accession>A0ABU4U9N4</accession>
<dbReference type="Gene3D" id="3.80.30.20">
    <property type="entry name" value="tm_1862 like domain"/>
    <property type="match status" value="1"/>
</dbReference>
<dbReference type="InterPro" id="IPR058240">
    <property type="entry name" value="rSAM_sf"/>
</dbReference>
<evidence type="ECO:0000256" key="5">
    <source>
        <dbReference type="ARBA" id="ARBA00022723"/>
    </source>
</evidence>
<dbReference type="InterPro" id="IPR034466">
    <property type="entry name" value="Methyltransferase_Class_B"/>
</dbReference>
<dbReference type="Pfam" id="PF02310">
    <property type="entry name" value="B12-binding"/>
    <property type="match status" value="1"/>
</dbReference>
<evidence type="ECO:0000256" key="6">
    <source>
        <dbReference type="ARBA" id="ARBA00023004"/>
    </source>
</evidence>
<dbReference type="Gene3D" id="3.40.50.280">
    <property type="entry name" value="Cobalamin-binding domain"/>
    <property type="match status" value="1"/>
</dbReference>
<dbReference type="PANTHER" id="PTHR43409:SF7">
    <property type="entry name" value="BLL1977 PROTEIN"/>
    <property type="match status" value="1"/>
</dbReference>
<dbReference type="SFLD" id="SFLDS00029">
    <property type="entry name" value="Radical_SAM"/>
    <property type="match status" value="1"/>
</dbReference>
<dbReference type="Pfam" id="PF04055">
    <property type="entry name" value="Radical_SAM"/>
    <property type="match status" value="1"/>
</dbReference>
<keyword evidence="11" id="KW-1185">Reference proteome</keyword>
<protein>
    <submittedName>
        <fullName evidence="10">Radical SAM protein</fullName>
    </submittedName>
</protein>
<dbReference type="CDD" id="cd02068">
    <property type="entry name" value="radical_SAM_B12_BD"/>
    <property type="match status" value="1"/>
</dbReference>
<reference evidence="10 11" key="1">
    <citation type="submission" date="2023-11" db="EMBL/GenBank/DDBJ databases">
        <authorList>
            <person name="Ouyang M.-Y."/>
        </authorList>
    </citation>
    <scope>NUCLEOTIDE SEQUENCE [LARGE SCALE GENOMIC DNA]</scope>
    <source>
        <strain evidence="10 11">OY6</strain>
    </source>
</reference>
<evidence type="ECO:0000256" key="7">
    <source>
        <dbReference type="ARBA" id="ARBA00023014"/>
    </source>
</evidence>
<dbReference type="InterPro" id="IPR007197">
    <property type="entry name" value="rSAM"/>
</dbReference>
<evidence type="ECO:0000256" key="4">
    <source>
        <dbReference type="ARBA" id="ARBA00022691"/>
    </source>
</evidence>
<proteinExistence type="predicted"/>
<dbReference type="InterPro" id="IPR006158">
    <property type="entry name" value="Cobalamin-bd"/>
</dbReference>
<evidence type="ECO:0000259" key="9">
    <source>
        <dbReference type="PROSITE" id="PS51918"/>
    </source>
</evidence>
<dbReference type="PROSITE" id="PS51918">
    <property type="entry name" value="RADICAL_SAM"/>
    <property type="match status" value="1"/>
</dbReference>
<dbReference type="PROSITE" id="PS51332">
    <property type="entry name" value="B12_BINDING"/>
    <property type="match status" value="1"/>
</dbReference>
<evidence type="ECO:0000313" key="10">
    <source>
        <dbReference type="EMBL" id="MDX8126157.1"/>
    </source>
</evidence>
<evidence type="ECO:0000313" key="11">
    <source>
        <dbReference type="Proteomes" id="UP001284537"/>
    </source>
</evidence>
<comment type="cofactor">
    <cofactor evidence="1">
        <name>[4Fe-4S] cluster</name>
        <dbReference type="ChEBI" id="CHEBI:49883"/>
    </cofactor>
</comment>
<evidence type="ECO:0000256" key="2">
    <source>
        <dbReference type="ARBA" id="ARBA00022603"/>
    </source>
</evidence>
<dbReference type="InterPro" id="IPR036724">
    <property type="entry name" value="Cobalamin-bd_sf"/>
</dbReference>
<keyword evidence="2" id="KW-0489">Methyltransferase</keyword>